<evidence type="ECO:0000256" key="1">
    <source>
        <dbReference type="ARBA" id="ARBA00004196"/>
    </source>
</evidence>
<accession>A0A1G9Y2N7</accession>
<dbReference type="PANTHER" id="PTHR35936:SF17">
    <property type="entry name" value="ARGININE-BINDING EXTRACELLULAR PROTEIN ARTP"/>
    <property type="match status" value="1"/>
</dbReference>
<proteinExistence type="inferred from homology"/>
<dbReference type="Proteomes" id="UP000199671">
    <property type="component" value="Unassembled WGS sequence"/>
</dbReference>
<dbReference type="OrthoDB" id="4633994at2"/>
<organism evidence="7 8">
    <name type="scientific">Actinomyces ruminicola</name>
    <dbReference type="NCBI Taxonomy" id="332524"/>
    <lineage>
        <taxon>Bacteria</taxon>
        <taxon>Bacillati</taxon>
        <taxon>Actinomycetota</taxon>
        <taxon>Actinomycetes</taxon>
        <taxon>Actinomycetales</taxon>
        <taxon>Actinomycetaceae</taxon>
        <taxon>Actinomyces</taxon>
    </lineage>
</organism>
<dbReference type="SMART" id="SM00062">
    <property type="entry name" value="PBPb"/>
    <property type="match status" value="1"/>
</dbReference>
<dbReference type="RefSeq" id="WP_092611483.1">
    <property type="nucleotide sequence ID" value="NZ_FNHU01000011.1"/>
</dbReference>
<dbReference type="Gene3D" id="3.40.190.10">
    <property type="entry name" value="Periplasmic binding protein-like II"/>
    <property type="match status" value="2"/>
</dbReference>
<feature type="chain" id="PRO_5038653853" evidence="5">
    <location>
        <begin position="27"/>
        <end position="315"/>
    </location>
</feature>
<evidence type="ECO:0000313" key="7">
    <source>
        <dbReference type="EMBL" id="SDN02926.1"/>
    </source>
</evidence>
<dbReference type="CDD" id="cd01004">
    <property type="entry name" value="PBP2_MidA_like"/>
    <property type="match status" value="1"/>
</dbReference>
<dbReference type="InterPro" id="IPR018313">
    <property type="entry name" value="SBP_3_CS"/>
</dbReference>
<dbReference type="GO" id="GO:0030313">
    <property type="term" value="C:cell envelope"/>
    <property type="evidence" value="ECO:0007669"/>
    <property type="project" value="UniProtKB-SubCell"/>
</dbReference>
<name>A0A1G9Y2N7_9ACTO</name>
<dbReference type="Pfam" id="PF00497">
    <property type="entry name" value="SBP_bac_3"/>
    <property type="match status" value="1"/>
</dbReference>
<feature type="signal peptide" evidence="5">
    <location>
        <begin position="1"/>
        <end position="26"/>
    </location>
</feature>
<evidence type="ECO:0000313" key="8">
    <source>
        <dbReference type="Proteomes" id="UP000199671"/>
    </source>
</evidence>
<gene>
    <name evidence="7" type="ORF">SAMN04487766_11120</name>
</gene>
<dbReference type="SUPFAM" id="SSF53850">
    <property type="entry name" value="Periplasmic binding protein-like II"/>
    <property type="match status" value="1"/>
</dbReference>
<comment type="similarity">
    <text evidence="2 4">Belongs to the bacterial solute-binding protein 3 family.</text>
</comment>
<dbReference type="AlphaFoldDB" id="A0A1G9Y2N7"/>
<evidence type="ECO:0000256" key="4">
    <source>
        <dbReference type="RuleBase" id="RU003744"/>
    </source>
</evidence>
<evidence type="ECO:0000256" key="5">
    <source>
        <dbReference type="SAM" id="SignalP"/>
    </source>
</evidence>
<evidence type="ECO:0000259" key="6">
    <source>
        <dbReference type="SMART" id="SM00062"/>
    </source>
</evidence>
<dbReference type="InterPro" id="IPR001638">
    <property type="entry name" value="Solute-binding_3/MltF_N"/>
</dbReference>
<evidence type="ECO:0000256" key="2">
    <source>
        <dbReference type="ARBA" id="ARBA00010333"/>
    </source>
</evidence>
<feature type="domain" description="Solute-binding protein family 3/N-terminal" evidence="6">
    <location>
        <begin position="72"/>
        <end position="301"/>
    </location>
</feature>
<evidence type="ECO:0000256" key="3">
    <source>
        <dbReference type="ARBA" id="ARBA00022729"/>
    </source>
</evidence>
<protein>
    <submittedName>
        <fullName evidence="7">Polar amino acid transport system substrate-binding protein</fullName>
    </submittedName>
</protein>
<reference evidence="7 8" key="1">
    <citation type="submission" date="2016-10" db="EMBL/GenBank/DDBJ databases">
        <authorList>
            <person name="de Groot N.N."/>
        </authorList>
    </citation>
    <scope>NUCLEOTIDE SEQUENCE [LARGE SCALE GENOMIC DNA]</scope>
    <source>
        <strain evidence="7 8">KPR-7B</strain>
    </source>
</reference>
<dbReference type="EMBL" id="FNHU01000011">
    <property type="protein sequence ID" value="SDN02926.1"/>
    <property type="molecule type" value="Genomic_DNA"/>
</dbReference>
<keyword evidence="3 5" id="KW-0732">Signal</keyword>
<dbReference type="PROSITE" id="PS01039">
    <property type="entry name" value="SBP_BACTERIAL_3"/>
    <property type="match status" value="1"/>
</dbReference>
<sequence>MASARTFSARLAGALCLALSLTLPLAACTNAADWKATQEGGEAAFTGYDTSGIQAQEDIIAMLPEGALADGVLDIGASTDYAPAEFLDTDGTAIGYDVDLTKAIAAVLGVESTTHTAEFDSIIAAIGSKYDAGVSSFTVTAEREAAMDMVTYINVGSRFNVVAGNPEGVDPSDHLNLCGLTIGVQTGTAQEEAMNADSAACTAAGLPAISVRSYSSQSEATTGLIGHVVDAVYSDSTVAGYAVELTDGAVETVGEIEDALPQAIVLTKDDPQFNAAIQAAVQYLMDSGIWEEILDAWGIEDAALTTAELNPNVEQ</sequence>
<dbReference type="PANTHER" id="PTHR35936">
    <property type="entry name" value="MEMBRANE-BOUND LYTIC MUREIN TRANSGLYCOSYLASE F"/>
    <property type="match status" value="1"/>
</dbReference>
<comment type="subcellular location">
    <subcellularLocation>
        <location evidence="1">Cell envelope</location>
    </subcellularLocation>
</comment>